<comment type="caution">
    <text evidence="2">The sequence shown here is derived from an EMBL/GenBank/DDBJ whole genome shotgun (WGS) entry which is preliminary data.</text>
</comment>
<sequence>MATSNLESLRKYTVDVTTNEAIDELNNQLHRLLDDTHINFIKRKKMLLQLERKHNQLRRLIAAGDFVNQQQVTRNTDLIRRIKKKIIADDRQQRQRRHEEQEQAASLNWSAGHMTIVVGGAFAGVLCAATFIIMILYNSKEKYV</sequence>
<evidence type="ECO:0000313" key="2">
    <source>
        <dbReference type="EMBL" id="CAF1175736.1"/>
    </source>
</evidence>
<dbReference type="Proteomes" id="UP000663828">
    <property type="component" value="Unassembled WGS sequence"/>
</dbReference>
<keyword evidence="1" id="KW-1133">Transmembrane helix</keyword>
<organism evidence="2 3">
    <name type="scientific">Adineta ricciae</name>
    <name type="common">Rotifer</name>
    <dbReference type="NCBI Taxonomy" id="249248"/>
    <lineage>
        <taxon>Eukaryota</taxon>
        <taxon>Metazoa</taxon>
        <taxon>Spiralia</taxon>
        <taxon>Gnathifera</taxon>
        <taxon>Rotifera</taxon>
        <taxon>Eurotatoria</taxon>
        <taxon>Bdelloidea</taxon>
        <taxon>Adinetida</taxon>
        <taxon>Adinetidae</taxon>
        <taxon>Adineta</taxon>
    </lineage>
</organism>
<feature type="transmembrane region" description="Helical" evidence="1">
    <location>
        <begin position="116"/>
        <end position="137"/>
    </location>
</feature>
<evidence type="ECO:0000256" key="1">
    <source>
        <dbReference type="SAM" id="Phobius"/>
    </source>
</evidence>
<reference evidence="2" key="1">
    <citation type="submission" date="2021-02" db="EMBL/GenBank/DDBJ databases">
        <authorList>
            <person name="Nowell W R."/>
        </authorList>
    </citation>
    <scope>NUCLEOTIDE SEQUENCE</scope>
</reference>
<keyword evidence="1" id="KW-0812">Transmembrane</keyword>
<dbReference type="EMBL" id="CAJNOR010001633">
    <property type="protein sequence ID" value="CAF1175736.1"/>
    <property type="molecule type" value="Genomic_DNA"/>
</dbReference>
<keyword evidence="3" id="KW-1185">Reference proteome</keyword>
<proteinExistence type="predicted"/>
<evidence type="ECO:0000313" key="3">
    <source>
        <dbReference type="Proteomes" id="UP000663828"/>
    </source>
</evidence>
<keyword evidence="1" id="KW-0472">Membrane</keyword>
<dbReference type="AlphaFoldDB" id="A0A814UJM0"/>
<name>A0A814UJM0_ADIRI</name>
<gene>
    <name evidence="2" type="ORF">XAT740_LOCUS22290</name>
</gene>
<protein>
    <submittedName>
        <fullName evidence="2">Uncharacterized protein</fullName>
    </submittedName>
</protein>
<accession>A0A814UJM0</accession>